<evidence type="ECO:0000313" key="2">
    <source>
        <dbReference type="EMBL" id="KAJ5352819.1"/>
    </source>
</evidence>
<accession>A0A9W9R5W8</accession>
<dbReference type="Proteomes" id="UP001147695">
    <property type="component" value="Unassembled WGS sequence"/>
</dbReference>
<comment type="caution">
    <text evidence="2">The sequence shown here is derived from an EMBL/GenBank/DDBJ whole genome shotgun (WGS) entry which is preliminary data.</text>
</comment>
<dbReference type="AlphaFoldDB" id="A0A9W9R5W8"/>
<name>A0A9W9R5W8_PENBR</name>
<reference evidence="2" key="2">
    <citation type="journal article" date="2023" name="IMA Fungus">
        <title>Comparative genomic study of the Penicillium genus elucidates a diverse pangenome and 15 lateral gene transfer events.</title>
        <authorList>
            <person name="Petersen C."/>
            <person name="Sorensen T."/>
            <person name="Nielsen M.R."/>
            <person name="Sondergaard T.E."/>
            <person name="Sorensen J.L."/>
            <person name="Fitzpatrick D.A."/>
            <person name="Frisvad J.C."/>
            <person name="Nielsen K.L."/>
        </authorList>
    </citation>
    <scope>NUCLEOTIDE SEQUENCE</scope>
    <source>
        <strain evidence="2">IBT 35673</strain>
    </source>
</reference>
<evidence type="ECO:0000313" key="3">
    <source>
        <dbReference type="Proteomes" id="UP001147695"/>
    </source>
</evidence>
<organism evidence="2 3">
    <name type="scientific">Penicillium brevicompactum</name>
    <dbReference type="NCBI Taxonomy" id="5074"/>
    <lineage>
        <taxon>Eukaryota</taxon>
        <taxon>Fungi</taxon>
        <taxon>Dikarya</taxon>
        <taxon>Ascomycota</taxon>
        <taxon>Pezizomycotina</taxon>
        <taxon>Eurotiomycetes</taxon>
        <taxon>Eurotiomycetidae</taxon>
        <taxon>Eurotiales</taxon>
        <taxon>Aspergillaceae</taxon>
        <taxon>Penicillium</taxon>
    </lineage>
</organism>
<gene>
    <name evidence="2" type="ORF">N7452_001793</name>
</gene>
<sequence length="311" mass="35178">MSDSNVLTSSLDVMLPKHLSRGFPKSSLENPTVYPSQPETCLHKGRKIRADSQSLADSESTKIPKAQLRRFVGFVNHKVDKKAALYFASKIYELPVPESVTHRMVVWTSGILHEGSGAVGVVWMKAPHGTEARIPWTTNPTTSTVSPATWEVKGRKYPGKRITDNTVGHFAIATAIDLALEELDRPFSNAMHHCKPDNQVYQHLAQVFRVEVTDSNCHTKPKELLVFTGDHNIMEALRLKRPQRNEEAREYLEKTKTLSERIEMSGIHLEIHYCCNRQKFPGKYLASEKAKDVMKARREGNPSRSKVDSYK</sequence>
<evidence type="ECO:0000256" key="1">
    <source>
        <dbReference type="SAM" id="MobiDB-lite"/>
    </source>
</evidence>
<protein>
    <submittedName>
        <fullName evidence="2">Uncharacterized protein</fullName>
    </submittedName>
</protein>
<feature type="region of interest" description="Disordered" evidence="1">
    <location>
        <begin position="291"/>
        <end position="311"/>
    </location>
</feature>
<dbReference type="EMBL" id="JAPZBQ010000001">
    <property type="protein sequence ID" value="KAJ5352819.1"/>
    <property type="molecule type" value="Genomic_DNA"/>
</dbReference>
<reference evidence="2" key="1">
    <citation type="submission" date="2022-12" db="EMBL/GenBank/DDBJ databases">
        <authorList>
            <person name="Petersen C."/>
        </authorList>
    </citation>
    <scope>NUCLEOTIDE SEQUENCE</scope>
    <source>
        <strain evidence="2">IBT 35673</strain>
    </source>
</reference>
<proteinExistence type="predicted"/>